<dbReference type="Proteomes" id="UP000639051">
    <property type="component" value="Unassembled WGS sequence"/>
</dbReference>
<dbReference type="InterPro" id="IPR000182">
    <property type="entry name" value="GNAT_dom"/>
</dbReference>
<dbReference type="InterPro" id="IPR016181">
    <property type="entry name" value="Acyl_CoA_acyltransferase"/>
</dbReference>
<proteinExistence type="predicted"/>
<reference evidence="2 3" key="1">
    <citation type="submission" date="2021-01" db="EMBL/GenBank/DDBJ databases">
        <title>Genome public.</title>
        <authorList>
            <person name="Liu C."/>
            <person name="Sun Q."/>
        </authorList>
    </citation>
    <scope>NUCLEOTIDE SEQUENCE [LARGE SCALE GENOMIC DNA]</scope>
    <source>
        <strain evidence="2 3">JC656</strain>
    </source>
</reference>
<evidence type="ECO:0000313" key="2">
    <source>
        <dbReference type="EMBL" id="MBL0705695.1"/>
    </source>
</evidence>
<dbReference type="CDD" id="cd04301">
    <property type="entry name" value="NAT_SF"/>
    <property type="match status" value="1"/>
</dbReference>
<dbReference type="EMBL" id="JAERRC010000022">
    <property type="protein sequence ID" value="MBL0705695.1"/>
    <property type="molecule type" value="Genomic_DNA"/>
</dbReference>
<name>A0ABS1K249_9MICC</name>
<dbReference type="RefSeq" id="WP_189693997.1">
    <property type="nucleotide sequence ID" value="NZ_BNCM01000007.1"/>
</dbReference>
<comment type="caution">
    <text evidence="2">The sequence shown here is derived from an EMBL/GenBank/DDBJ whole genome shotgun (WGS) entry which is preliminary data.</text>
</comment>
<evidence type="ECO:0000259" key="1">
    <source>
        <dbReference type="PROSITE" id="PS51186"/>
    </source>
</evidence>
<keyword evidence="3" id="KW-1185">Reference proteome</keyword>
<feature type="domain" description="N-acetyltransferase" evidence="1">
    <location>
        <begin position="78"/>
        <end position="229"/>
    </location>
</feature>
<dbReference type="Gene3D" id="3.40.630.30">
    <property type="match status" value="1"/>
</dbReference>
<organism evidence="2 3">
    <name type="scientific">Sinomonas cellulolyticus</name>
    <dbReference type="NCBI Taxonomy" id="2801916"/>
    <lineage>
        <taxon>Bacteria</taxon>
        <taxon>Bacillati</taxon>
        <taxon>Actinomycetota</taxon>
        <taxon>Actinomycetes</taxon>
        <taxon>Micrococcales</taxon>
        <taxon>Micrococcaceae</taxon>
        <taxon>Sinomonas</taxon>
    </lineage>
</organism>
<gene>
    <name evidence="2" type="ORF">JJE72_09270</name>
</gene>
<dbReference type="SUPFAM" id="SSF55729">
    <property type="entry name" value="Acyl-CoA N-acyltransferases (Nat)"/>
    <property type="match status" value="1"/>
</dbReference>
<dbReference type="PROSITE" id="PS51186">
    <property type="entry name" value="GNAT"/>
    <property type="match status" value="1"/>
</dbReference>
<dbReference type="Pfam" id="PF13673">
    <property type="entry name" value="Acetyltransf_10"/>
    <property type="match status" value="1"/>
</dbReference>
<sequence>MGEDSLRELLHTWVEGWASTRHYPVKEVGSFTAAQLTDKSGDWEAFAVSPSEEEFAELAAFVSESAPRLMTVLTDDLPSYRTLAAQHGLVELAGNQELMVMDFEGKDVEAPWLNDDELRLNTEYEDHSATVTVTTTDGTLAASGHVAVAHGYAVFDRIVTEPAFRRRGLGSFVMKALTAAMSEHQLDQGLLIASPDGQHLYHHLGWNDVSGVLVLTNKGTTAGGSLSAD</sequence>
<accession>A0ABS1K249</accession>
<evidence type="ECO:0000313" key="3">
    <source>
        <dbReference type="Proteomes" id="UP000639051"/>
    </source>
</evidence>
<protein>
    <submittedName>
        <fullName evidence="2">GNAT family N-acetyltransferase</fullName>
    </submittedName>
</protein>